<sequence length="531" mass="57569">MAEPPATPPAELVQQLESYATAPGPPDQLVQLLRPPRLGLRSTPSLRRDYGGCTGFWPSLEKVWQVEAGRLEQDEKDSIPAVTALAAFVLSLCTANEVNQESALTYIEPHLRRILLAASSLVNFENGEYTTMTRVCCQTLANLVTANDGIGGRYFSQRLRDEEEDKLLQRLLASPDHGTLQAVLIFLLNSIHDNRERAMLLATTPAGAAILDRLMVLVGALFEGETAEGIAHGEFTSDIFQISFAIIQQLISLEAFVPAYEGHALMPGFSISPTLVTMLKFLDGHLSLAGQATTPSSLALVPFLIRQLIALGTSVMEQKERAMDAADAATFQGVVLVLHCLVSIGLALDSQEEGQRVEAREEAESKMVKGVEAVVRLLRFSQTLMPPPTPRLTPPTSKNGTDAASTAISDTSSAPTPSPEVSAAVAQLQRLSAQFLGIVSFIPPAGVTYTMKARAKAVQDKVRECGGLELLLSMCQIDERNPTMREHALFAIRNLLRNNQTNQDFVDGMKPQYRVGANGELFDLPPALRTG</sequence>
<evidence type="ECO:0000256" key="1">
    <source>
        <dbReference type="ARBA" id="ARBA00008384"/>
    </source>
</evidence>
<protein>
    <recommendedName>
        <fullName evidence="5">Ataxin-10 homolog</fullName>
    </recommendedName>
    <alternativeName>
        <fullName evidence="6">Copper transport protein 86</fullName>
    </alternativeName>
</protein>
<reference evidence="9" key="1">
    <citation type="journal article" date="2014" name="Genome Announc.">
        <title>Draft genome sequence of Rhodosporidium toruloides CECT1137, an oleaginous yeast of biotechnological interest.</title>
        <authorList>
            <person name="Morin N."/>
            <person name="Calcas X."/>
            <person name="Devillers H."/>
            <person name="Durrens P."/>
            <person name="Sherman D.J."/>
            <person name="Nicaud J.-M."/>
            <person name="Neuveglise C."/>
        </authorList>
    </citation>
    <scope>NUCLEOTIDE SEQUENCE</scope>
    <source>
        <strain evidence="9">CECT1137</strain>
    </source>
</reference>
<evidence type="ECO:0000256" key="6">
    <source>
        <dbReference type="ARBA" id="ARBA00044805"/>
    </source>
</evidence>
<dbReference type="PANTHER" id="PTHR13255">
    <property type="entry name" value="ATAXIN-10"/>
    <property type="match status" value="1"/>
</dbReference>
<dbReference type="Pfam" id="PF09759">
    <property type="entry name" value="Atx10homo_assoc"/>
    <property type="match status" value="1"/>
</dbReference>
<comment type="function">
    <text evidence="4">May play a role in the regulation of cytokinesis.</text>
</comment>
<dbReference type="GO" id="GO:0005829">
    <property type="term" value="C:cytosol"/>
    <property type="evidence" value="ECO:0007669"/>
    <property type="project" value="TreeGrafter"/>
</dbReference>
<evidence type="ECO:0000259" key="8">
    <source>
        <dbReference type="Pfam" id="PF09759"/>
    </source>
</evidence>
<evidence type="ECO:0000256" key="4">
    <source>
        <dbReference type="ARBA" id="ARBA00044746"/>
    </source>
</evidence>
<name>A0A061AQ99_RHOTO</name>
<proteinExistence type="inferred from homology"/>
<keyword evidence="2" id="KW-0132">Cell division</keyword>
<organism evidence="9">
    <name type="scientific">Rhodotorula toruloides</name>
    <name type="common">Yeast</name>
    <name type="synonym">Rhodosporidium toruloides</name>
    <dbReference type="NCBI Taxonomy" id="5286"/>
    <lineage>
        <taxon>Eukaryota</taxon>
        <taxon>Fungi</taxon>
        <taxon>Dikarya</taxon>
        <taxon>Basidiomycota</taxon>
        <taxon>Pucciniomycotina</taxon>
        <taxon>Microbotryomycetes</taxon>
        <taxon>Sporidiobolales</taxon>
        <taxon>Sporidiobolaceae</taxon>
        <taxon>Rhodotorula</taxon>
    </lineage>
</organism>
<dbReference type="OrthoDB" id="379794at2759"/>
<comment type="similarity">
    <text evidence="1">Belongs to the ataxin-10 family.</text>
</comment>
<dbReference type="SUPFAM" id="SSF48371">
    <property type="entry name" value="ARM repeat"/>
    <property type="match status" value="1"/>
</dbReference>
<evidence type="ECO:0000256" key="5">
    <source>
        <dbReference type="ARBA" id="ARBA00044801"/>
    </source>
</evidence>
<feature type="domain" description="Ataxin-10" evidence="8">
    <location>
        <begin position="454"/>
        <end position="514"/>
    </location>
</feature>
<keyword evidence="3" id="KW-0131">Cell cycle</keyword>
<dbReference type="InterPro" id="IPR051374">
    <property type="entry name" value="Ataxin-10/CTR86_families"/>
</dbReference>
<dbReference type="InterPro" id="IPR019156">
    <property type="entry name" value="Ataxin-10_domain"/>
</dbReference>
<evidence type="ECO:0000313" key="9">
    <source>
        <dbReference type="EMBL" id="CDR39812.1"/>
    </source>
</evidence>
<dbReference type="EMBL" id="LK052939">
    <property type="protein sequence ID" value="CDR39812.1"/>
    <property type="molecule type" value="Genomic_DNA"/>
</dbReference>
<dbReference type="AlphaFoldDB" id="A0A061AQ99"/>
<gene>
    <name evidence="9" type="ORF">RHTO0S_04e09978g</name>
</gene>
<evidence type="ECO:0000256" key="7">
    <source>
        <dbReference type="SAM" id="MobiDB-lite"/>
    </source>
</evidence>
<dbReference type="PANTHER" id="PTHR13255:SF0">
    <property type="entry name" value="ATAXIN-10"/>
    <property type="match status" value="1"/>
</dbReference>
<evidence type="ECO:0000256" key="2">
    <source>
        <dbReference type="ARBA" id="ARBA00022618"/>
    </source>
</evidence>
<dbReference type="InterPro" id="IPR011989">
    <property type="entry name" value="ARM-like"/>
</dbReference>
<evidence type="ECO:0000256" key="3">
    <source>
        <dbReference type="ARBA" id="ARBA00023306"/>
    </source>
</evidence>
<dbReference type="GO" id="GO:0051301">
    <property type="term" value="P:cell division"/>
    <property type="evidence" value="ECO:0007669"/>
    <property type="project" value="UniProtKB-KW"/>
</dbReference>
<dbReference type="InterPro" id="IPR016024">
    <property type="entry name" value="ARM-type_fold"/>
</dbReference>
<accession>A0A061AQ99</accession>
<feature type="region of interest" description="Disordered" evidence="7">
    <location>
        <begin position="385"/>
        <end position="420"/>
    </location>
</feature>
<dbReference type="Gene3D" id="1.25.10.10">
    <property type="entry name" value="Leucine-rich Repeat Variant"/>
    <property type="match status" value="1"/>
</dbReference>
<feature type="compositionally biased region" description="Low complexity" evidence="7">
    <location>
        <begin position="401"/>
        <end position="415"/>
    </location>
</feature>